<dbReference type="RefSeq" id="WP_348710725.1">
    <property type="nucleotide sequence ID" value="NZ_CAXIXY010000003.1"/>
</dbReference>
<dbReference type="Gene3D" id="3.90.550.10">
    <property type="entry name" value="Spore Coat Polysaccharide Biosynthesis Protein SpsA, Chain A"/>
    <property type="match status" value="1"/>
</dbReference>
<accession>A0ABP1EJ01</accession>
<evidence type="ECO:0000313" key="2">
    <source>
        <dbReference type="EMBL" id="CAL2080104.1"/>
    </source>
</evidence>
<proteinExistence type="predicted"/>
<dbReference type="PANTHER" id="PTHR43179">
    <property type="entry name" value="RHAMNOSYLTRANSFERASE WBBL"/>
    <property type="match status" value="1"/>
</dbReference>
<dbReference type="PANTHER" id="PTHR43179:SF10">
    <property type="entry name" value="GLYCOSYL TRANSFERASE"/>
    <property type="match status" value="1"/>
</dbReference>
<organism evidence="2 3">
    <name type="scientific">Tenacibaculum platacis</name>
    <dbReference type="NCBI Taxonomy" id="3137852"/>
    <lineage>
        <taxon>Bacteria</taxon>
        <taxon>Pseudomonadati</taxon>
        <taxon>Bacteroidota</taxon>
        <taxon>Flavobacteriia</taxon>
        <taxon>Flavobacteriales</taxon>
        <taxon>Flavobacteriaceae</taxon>
        <taxon>Tenacibaculum</taxon>
    </lineage>
</organism>
<evidence type="ECO:0000313" key="3">
    <source>
        <dbReference type="Proteomes" id="UP001497416"/>
    </source>
</evidence>
<dbReference type="SUPFAM" id="SSF53448">
    <property type="entry name" value="Nucleotide-diphospho-sugar transferases"/>
    <property type="match status" value="1"/>
</dbReference>
<comment type="caution">
    <text evidence="2">The sequence shown here is derived from an EMBL/GenBank/DDBJ whole genome shotgun (WGS) entry which is preliminary data.</text>
</comment>
<dbReference type="InterPro" id="IPR029044">
    <property type="entry name" value="Nucleotide-diphossugar_trans"/>
</dbReference>
<keyword evidence="3" id="KW-1185">Reference proteome</keyword>
<protein>
    <submittedName>
        <fullName evidence="2">Glyco_trans_2-like domain-containing protein</fullName>
    </submittedName>
</protein>
<sequence length="253" mass="29531">MLDQNINISAAIVLYNEEEEELLQAINSFLSSKLTKKLFLVDNSTSKFTNATILNHPDVVYIFNNRNLGFGRANNLVIDSIKDVSEFHLILNPDTKFDPNILDELTTELIKNEDLALITPAIKFPDGTHQYSVRKYPSFFDLIIRKLGVFKSRIHNKEYRDVDLSQPFYPEAVHGSFMLFKTEDFVAVDGFDERYFLYLEDIDICKKIDVLGKKKLFYPKVFVTHALKKESSKKLKLFFYHFSSAIRYFLKWL</sequence>
<gene>
    <name evidence="2" type="ORF">T190607A01A_10973</name>
</gene>
<dbReference type="Proteomes" id="UP001497416">
    <property type="component" value="Unassembled WGS sequence"/>
</dbReference>
<name>A0ABP1EJ01_9FLAO</name>
<dbReference type="InterPro" id="IPR001173">
    <property type="entry name" value="Glyco_trans_2-like"/>
</dbReference>
<feature type="domain" description="Glycosyltransferase 2-like" evidence="1">
    <location>
        <begin position="9"/>
        <end position="145"/>
    </location>
</feature>
<evidence type="ECO:0000259" key="1">
    <source>
        <dbReference type="Pfam" id="PF00535"/>
    </source>
</evidence>
<dbReference type="EMBL" id="CAXIXY010000003">
    <property type="protein sequence ID" value="CAL2080104.1"/>
    <property type="molecule type" value="Genomic_DNA"/>
</dbReference>
<reference evidence="2 3" key="1">
    <citation type="submission" date="2024-05" db="EMBL/GenBank/DDBJ databases">
        <authorList>
            <person name="Duchaud E."/>
        </authorList>
    </citation>
    <scope>NUCLEOTIDE SEQUENCE [LARGE SCALE GENOMIC DNA]</scope>
    <source>
        <strain evidence="2">Ena-SAMPLE-TAB-13-05-2024-13:56:06:370-140302</strain>
    </source>
</reference>
<dbReference type="Pfam" id="PF00535">
    <property type="entry name" value="Glycos_transf_2"/>
    <property type="match status" value="1"/>
</dbReference>